<protein>
    <submittedName>
        <fullName evidence="2">Uncharacterized protein</fullName>
    </submittedName>
</protein>
<accession>A0A0D7ATE0</accession>
<evidence type="ECO:0000313" key="3">
    <source>
        <dbReference type="Proteomes" id="UP000054007"/>
    </source>
</evidence>
<organism evidence="2 3">
    <name type="scientific">Cylindrobasidium torrendii FP15055 ss-10</name>
    <dbReference type="NCBI Taxonomy" id="1314674"/>
    <lineage>
        <taxon>Eukaryota</taxon>
        <taxon>Fungi</taxon>
        <taxon>Dikarya</taxon>
        <taxon>Basidiomycota</taxon>
        <taxon>Agaricomycotina</taxon>
        <taxon>Agaricomycetes</taxon>
        <taxon>Agaricomycetidae</taxon>
        <taxon>Agaricales</taxon>
        <taxon>Marasmiineae</taxon>
        <taxon>Physalacriaceae</taxon>
        <taxon>Cylindrobasidium</taxon>
    </lineage>
</organism>
<dbReference type="EMBL" id="KN880900">
    <property type="protein sequence ID" value="KIY61638.1"/>
    <property type="molecule type" value="Genomic_DNA"/>
</dbReference>
<dbReference type="Proteomes" id="UP000054007">
    <property type="component" value="Unassembled WGS sequence"/>
</dbReference>
<proteinExistence type="predicted"/>
<sequence length="149" mass="16601">MHTFSFATPTTAINSAYNIPSRNAVRSEILIGDEGLALHYFEPTPRNFWALGLLACSAHSRHILYLHFVSWNIHLTDRSQAMPILPSRSSAHHPRFSNTHGTLPRPQRRVTCAPTGEQFYGDQDAAIDFGTSSTAWLTLSLALDRINIA</sequence>
<evidence type="ECO:0000313" key="2">
    <source>
        <dbReference type="EMBL" id="KIY61638.1"/>
    </source>
</evidence>
<name>A0A0D7ATE0_9AGAR</name>
<reference evidence="2 3" key="1">
    <citation type="journal article" date="2015" name="Fungal Genet. Biol.">
        <title>Evolution of novel wood decay mechanisms in Agaricales revealed by the genome sequences of Fistulina hepatica and Cylindrobasidium torrendii.</title>
        <authorList>
            <person name="Floudas D."/>
            <person name="Held B.W."/>
            <person name="Riley R."/>
            <person name="Nagy L.G."/>
            <person name="Koehler G."/>
            <person name="Ransdell A.S."/>
            <person name="Younus H."/>
            <person name="Chow J."/>
            <person name="Chiniquy J."/>
            <person name="Lipzen A."/>
            <person name="Tritt A."/>
            <person name="Sun H."/>
            <person name="Haridas S."/>
            <person name="LaButti K."/>
            <person name="Ohm R.A."/>
            <person name="Kues U."/>
            <person name="Blanchette R.A."/>
            <person name="Grigoriev I.V."/>
            <person name="Minto R.E."/>
            <person name="Hibbett D.S."/>
        </authorList>
    </citation>
    <scope>NUCLEOTIDE SEQUENCE [LARGE SCALE GENOMIC DNA]</scope>
    <source>
        <strain evidence="2 3">FP15055 ss-10</strain>
    </source>
</reference>
<gene>
    <name evidence="2" type="ORF">CYLTODRAFT_427434</name>
</gene>
<dbReference type="AlphaFoldDB" id="A0A0D7ATE0"/>
<feature type="region of interest" description="Disordered" evidence="1">
    <location>
        <begin position="89"/>
        <end position="108"/>
    </location>
</feature>
<keyword evidence="3" id="KW-1185">Reference proteome</keyword>
<evidence type="ECO:0000256" key="1">
    <source>
        <dbReference type="SAM" id="MobiDB-lite"/>
    </source>
</evidence>